<keyword evidence="5" id="KW-0863">Zinc-finger</keyword>
<keyword evidence="6" id="KW-0833">Ubl conjugation pathway</keyword>
<organism evidence="11 12">
    <name type="scientific">Ceutorhynchus assimilis</name>
    <name type="common">cabbage seed weevil</name>
    <dbReference type="NCBI Taxonomy" id="467358"/>
    <lineage>
        <taxon>Eukaryota</taxon>
        <taxon>Metazoa</taxon>
        <taxon>Ecdysozoa</taxon>
        <taxon>Arthropoda</taxon>
        <taxon>Hexapoda</taxon>
        <taxon>Insecta</taxon>
        <taxon>Pterygota</taxon>
        <taxon>Neoptera</taxon>
        <taxon>Endopterygota</taxon>
        <taxon>Coleoptera</taxon>
        <taxon>Polyphaga</taxon>
        <taxon>Cucujiformia</taxon>
        <taxon>Curculionidae</taxon>
        <taxon>Ceutorhynchinae</taxon>
        <taxon>Ceutorhynchus</taxon>
    </lineage>
</organism>
<feature type="region of interest" description="Disordered" evidence="9">
    <location>
        <begin position="538"/>
        <end position="565"/>
    </location>
</feature>
<feature type="domain" description="RING-type" evidence="10">
    <location>
        <begin position="868"/>
        <end position="1078"/>
    </location>
</feature>
<evidence type="ECO:0000256" key="2">
    <source>
        <dbReference type="ARBA" id="ARBA00022679"/>
    </source>
</evidence>
<dbReference type="CDD" id="cd20339">
    <property type="entry name" value="BRcat_RBR_RNF216"/>
    <property type="match status" value="1"/>
</dbReference>
<keyword evidence="8" id="KW-0175">Coiled coil</keyword>
<evidence type="ECO:0000256" key="5">
    <source>
        <dbReference type="ARBA" id="ARBA00022771"/>
    </source>
</evidence>
<evidence type="ECO:0000313" key="12">
    <source>
        <dbReference type="Proteomes" id="UP001152799"/>
    </source>
</evidence>
<dbReference type="GO" id="GO:0016740">
    <property type="term" value="F:transferase activity"/>
    <property type="evidence" value="ECO:0007669"/>
    <property type="project" value="UniProtKB-KW"/>
</dbReference>
<dbReference type="PANTHER" id="PTHR22770:SF47">
    <property type="entry name" value="E3 UBIQUITIN-PROTEIN LIGASE RNF216"/>
    <property type="match status" value="1"/>
</dbReference>
<evidence type="ECO:0000256" key="4">
    <source>
        <dbReference type="ARBA" id="ARBA00022737"/>
    </source>
</evidence>
<dbReference type="GO" id="GO:0008270">
    <property type="term" value="F:zinc ion binding"/>
    <property type="evidence" value="ECO:0007669"/>
    <property type="project" value="UniProtKB-KW"/>
</dbReference>
<reference evidence="11" key="1">
    <citation type="submission" date="2022-01" db="EMBL/GenBank/DDBJ databases">
        <authorList>
            <person name="King R."/>
        </authorList>
    </citation>
    <scope>NUCLEOTIDE SEQUENCE</scope>
</reference>
<feature type="coiled-coil region" evidence="8">
    <location>
        <begin position="1117"/>
        <end position="1151"/>
    </location>
</feature>
<dbReference type="PANTHER" id="PTHR22770">
    <property type="entry name" value="UBIQUITIN CONJUGATING ENZYME 7 INTERACTING PROTEIN-RELATED"/>
    <property type="match status" value="1"/>
</dbReference>
<evidence type="ECO:0000256" key="3">
    <source>
        <dbReference type="ARBA" id="ARBA00022723"/>
    </source>
</evidence>
<proteinExistence type="predicted"/>
<dbReference type="Proteomes" id="UP001152799">
    <property type="component" value="Chromosome 3"/>
</dbReference>
<dbReference type="PROSITE" id="PS51873">
    <property type="entry name" value="TRIAD"/>
    <property type="match status" value="1"/>
</dbReference>
<dbReference type="EMBL" id="OU892279">
    <property type="protein sequence ID" value="CAG9766486.1"/>
    <property type="molecule type" value="Genomic_DNA"/>
</dbReference>
<dbReference type="InterPro" id="IPR047545">
    <property type="entry name" value="BRcat_RBR_RNF216"/>
</dbReference>
<evidence type="ECO:0000256" key="9">
    <source>
        <dbReference type="SAM" id="MobiDB-lite"/>
    </source>
</evidence>
<dbReference type="OrthoDB" id="10009520at2759"/>
<dbReference type="Gene3D" id="3.30.40.10">
    <property type="entry name" value="Zinc/RING finger domain, C3HC4 (zinc finger)"/>
    <property type="match status" value="1"/>
</dbReference>
<evidence type="ECO:0000256" key="1">
    <source>
        <dbReference type="ARBA" id="ARBA00004906"/>
    </source>
</evidence>
<dbReference type="CDD" id="cd20353">
    <property type="entry name" value="Rcat_RBR_RNF216"/>
    <property type="match status" value="1"/>
</dbReference>
<dbReference type="AlphaFoldDB" id="A0A9N9MT08"/>
<feature type="compositionally biased region" description="Polar residues" evidence="9">
    <location>
        <begin position="539"/>
        <end position="554"/>
    </location>
</feature>
<gene>
    <name evidence="11" type="ORF">CEUTPL_LOCUS7068</name>
</gene>
<evidence type="ECO:0000259" key="10">
    <source>
        <dbReference type="PROSITE" id="PS51873"/>
    </source>
</evidence>
<keyword evidence="7" id="KW-0862">Zinc</keyword>
<dbReference type="InterPro" id="IPR051628">
    <property type="entry name" value="LUBAC_E3_Ligases"/>
</dbReference>
<accession>A0A9N9MT08</accession>
<dbReference type="InterPro" id="IPR013083">
    <property type="entry name" value="Znf_RING/FYVE/PHD"/>
</dbReference>
<keyword evidence="12" id="KW-1185">Reference proteome</keyword>
<evidence type="ECO:0000256" key="7">
    <source>
        <dbReference type="ARBA" id="ARBA00022833"/>
    </source>
</evidence>
<dbReference type="InterPro" id="IPR047546">
    <property type="entry name" value="Rcat_RBR_RNF216"/>
</dbReference>
<keyword evidence="2" id="KW-0808">Transferase</keyword>
<dbReference type="SUPFAM" id="SSF57850">
    <property type="entry name" value="RING/U-box"/>
    <property type="match status" value="3"/>
</dbReference>
<comment type="pathway">
    <text evidence="1">Protein modification; protein ubiquitination.</text>
</comment>
<evidence type="ECO:0000256" key="8">
    <source>
        <dbReference type="SAM" id="Coils"/>
    </source>
</evidence>
<sequence length="1213" mass="137153">MEVEEEVAHLLHLLPTIKREEILVQLAKHHDATRPVRLLRIVNNFSERVLNRNQYINSDEYKIAFERDLLQLEWFFPDVNRNQIIFILETVGPIRNRSLIVAKLLQPDSERQKFGQKRYSENDINENPEVSSTKISKTEIDESNAENVHHDITDKEEIFFNDEELTSINDAIINGIAAYNDRSKHPHPEVNNIPYKPRLDAVNSTRTLPQEANNKPEKMNFTVEINDSPVPNKTPVKQNMHDFVGIPDSPIAIPEAVAESSQSFRSFLHAVNSKKTLLQEANDTPEKINFNIAIKDSPVPNKTPVNQNMHDFIEIPDSPVTNPEAVAGSSRSESFRAFLHAVNSPKKLLQEANNTPEKMNFTVESNDLPVANPEAVTGPSRSQSFRDFLHAVNSKGTLAQKANNSPEKMDFNVEINDAPVPNKTPVKPNMHDFVEILDSPVTDPDGLGPLPEDLAVTRPSTLFPAHGKPGPLNARMPPSPFHINCFHHQPGPSHATMPSHSSRPGNCLHYRPAPSNATMPPLSHRRGKPESFLREAPHTAQNNEPINMSPNTWRPLQRDSSDEDDGSILDALMDEFEENIEKIEPTLPPPPTNQDLPVNLAVDEKLVMKLMEVFPNVAPDYLRIICAGKQWSEGTFEQLMDTILTLDNIPTRPERPVSPEKEIEPQEQLAMLKSMFPDADPTYLERKVNELIGNKVAMTAFIEKAMDTKDYPTMKEYLRQQQLSAQHRQYTSEFKVEKFVEIFPDPVKFFENPEKKSNIALSDKYYIKSILRRKYNQLYVKDINYAIECTAHTNILAMVNYLETRLKAGAIKSVKTNSTITRPDSHNITIPLLQELAYFEHKEEILKYLEEKKDEAAKDRLEAKQLGLMQNCSCCFDDEVMPLDILTCTGGCRFCRECIKRSSEVAFGDGKINFPCLSDGCNEVFSLQMLQNVLDPKLFSKIAQKQAVAEVKAAGLEDLESCPFCDFANIPAPEDKIFRCLNPDCMKESCRLCKEPSHLPLRCDEVEKDEAVKARTFIENKMAEALIRECWKCGAKFIKEEGCNKMTCSCGAMMCYVCRQPVKNYKHFNGQGGDQFNLCPLYSDNILNNEKKVLEAAVEAKKQVDPAQLKSDPTVAVQNLADKIKKAEKKMENYQQRVAQVDDLVQNIVNNPMLPRLVQYDRVIAAVAAAAGPYGGRPVPVPAPVDAGLARQAAIRMRQEQMRRGRAYRGHRN</sequence>
<dbReference type="Gene3D" id="1.20.120.1750">
    <property type="match status" value="1"/>
</dbReference>
<protein>
    <recommendedName>
        <fullName evidence="10">RING-type domain-containing protein</fullName>
    </recommendedName>
</protein>
<evidence type="ECO:0000313" key="11">
    <source>
        <dbReference type="EMBL" id="CAG9766486.1"/>
    </source>
</evidence>
<dbReference type="InterPro" id="IPR044066">
    <property type="entry name" value="TRIAD_supradom"/>
</dbReference>
<dbReference type="Pfam" id="PF26200">
    <property type="entry name" value="Rcat_RNF216"/>
    <property type="match status" value="1"/>
</dbReference>
<name>A0A9N9MT08_9CUCU</name>
<keyword evidence="3" id="KW-0479">Metal-binding</keyword>
<keyword evidence="4" id="KW-0677">Repeat</keyword>
<evidence type="ECO:0000256" key="6">
    <source>
        <dbReference type="ARBA" id="ARBA00022786"/>
    </source>
</evidence>